<dbReference type="Pfam" id="PF13801">
    <property type="entry name" value="Metal_resist"/>
    <property type="match status" value="1"/>
</dbReference>
<dbReference type="AlphaFoldDB" id="X1G9K8"/>
<reference evidence="1" key="1">
    <citation type="journal article" date="2014" name="Front. Microbiol.">
        <title>High frequency of phylogenetically diverse reductive dehalogenase-homologous genes in deep subseafloor sedimentary metagenomes.</title>
        <authorList>
            <person name="Kawai M."/>
            <person name="Futagami T."/>
            <person name="Toyoda A."/>
            <person name="Takaki Y."/>
            <person name="Nishi S."/>
            <person name="Hori S."/>
            <person name="Arai W."/>
            <person name="Tsubouchi T."/>
            <person name="Morono Y."/>
            <person name="Uchiyama I."/>
            <person name="Ito T."/>
            <person name="Fujiyama A."/>
            <person name="Inagaki F."/>
            <person name="Takami H."/>
        </authorList>
    </citation>
    <scope>NUCLEOTIDE SEQUENCE</scope>
    <source>
        <strain evidence="1">Expedition CK06-06</strain>
    </source>
</reference>
<evidence type="ECO:0008006" key="2">
    <source>
        <dbReference type="Google" id="ProtNLM"/>
    </source>
</evidence>
<comment type="caution">
    <text evidence="1">The sequence shown here is derived from an EMBL/GenBank/DDBJ whole genome shotgun (WGS) entry which is preliminary data.</text>
</comment>
<gene>
    <name evidence="1" type="ORF">S03H2_40185</name>
</gene>
<evidence type="ECO:0000313" key="1">
    <source>
        <dbReference type="EMBL" id="GAH54591.1"/>
    </source>
</evidence>
<name>X1G9K8_9ZZZZ</name>
<dbReference type="EMBL" id="BARU01024898">
    <property type="protein sequence ID" value="GAH54591.1"/>
    <property type="molecule type" value="Genomic_DNA"/>
</dbReference>
<organism evidence="1">
    <name type="scientific">marine sediment metagenome</name>
    <dbReference type="NCBI Taxonomy" id="412755"/>
    <lineage>
        <taxon>unclassified sequences</taxon>
        <taxon>metagenomes</taxon>
        <taxon>ecological metagenomes</taxon>
    </lineage>
</organism>
<dbReference type="Gene3D" id="1.20.120.1490">
    <property type="match status" value="1"/>
</dbReference>
<proteinExistence type="predicted"/>
<protein>
    <recommendedName>
        <fullName evidence="2">Periplasmic heavy metal sensor</fullName>
    </recommendedName>
</protein>
<accession>X1G9K8</accession>
<dbReference type="InterPro" id="IPR025961">
    <property type="entry name" value="Metal_resist"/>
</dbReference>
<sequence>MKKKTLLMTALAIIGLTTFILPNLLAFDPPMAGGKWWLRPAIKDKLQLTLDQTEKINKIWIEHRKRIIDTRGEIEKTYLDLESLMAQPTVDKQEAYQLAERLGQLHAQQAEQRIKITIDIRQELSVEQFEKLKGLRAELAKGLREKGPRKEKR</sequence>